<evidence type="ECO:0000256" key="6">
    <source>
        <dbReference type="ARBA" id="ARBA00022801"/>
    </source>
</evidence>
<dbReference type="PROSITE" id="PS51297">
    <property type="entry name" value="K_BOX"/>
    <property type="match status" value="1"/>
</dbReference>
<dbReference type="Gene3D" id="3.30.519.10">
    <property type="entry name" value="Guanine Nucleotide Dissociation Inhibitor, domain 2"/>
    <property type="match status" value="1"/>
</dbReference>
<dbReference type="InterPro" id="IPR057375">
    <property type="entry name" value="ULP2A/B_PH"/>
</dbReference>
<dbReference type="GO" id="GO:0007264">
    <property type="term" value="P:small GTPase-mediated signal transduction"/>
    <property type="evidence" value="ECO:0007669"/>
    <property type="project" value="InterPro"/>
</dbReference>
<feature type="domain" description="MADS-box" evidence="12">
    <location>
        <begin position="29"/>
        <end position="89"/>
    </location>
</feature>
<feature type="domain" description="G protein gamma" evidence="11">
    <location>
        <begin position="119"/>
        <end position="187"/>
    </location>
</feature>
<dbReference type="InterPro" id="IPR000806">
    <property type="entry name" value="RabGDI"/>
</dbReference>
<evidence type="ECO:0000256" key="10">
    <source>
        <dbReference type="ARBA" id="ARBA00023242"/>
    </source>
</evidence>
<dbReference type="SUPFAM" id="SSF51905">
    <property type="entry name" value="FAD/NAD(P)-binding domain"/>
    <property type="match status" value="1"/>
</dbReference>
<feature type="domain" description="MADS-box" evidence="12">
    <location>
        <begin position="200"/>
        <end position="260"/>
    </location>
</feature>
<evidence type="ECO:0000256" key="3">
    <source>
        <dbReference type="ARBA" id="ARBA00005593"/>
    </source>
</evidence>
<keyword evidence="4" id="KW-0645">Protease</keyword>
<dbReference type="CDD" id="cd00265">
    <property type="entry name" value="MADS_MEF2_like"/>
    <property type="match status" value="2"/>
</dbReference>
<dbReference type="Gene3D" id="1.10.418.20">
    <property type="match status" value="1"/>
</dbReference>
<organism evidence="15">
    <name type="scientific">Salix viminalis</name>
    <name type="common">Common osier</name>
    <name type="synonym">Basket willow</name>
    <dbReference type="NCBI Taxonomy" id="40686"/>
    <lineage>
        <taxon>Eukaryota</taxon>
        <taxon>Viridiplantae</taxon>
        <taxon>Streptophyta</taxon>
        <taxon>Embryophyta</taxon>
        <taxon>Tracheophyta</taxon>
        <taxon>Spermatophyta</taxon>
        <taxon>Magnoliopsida</taxon>
        <taxon>eudicotyledons</taxon>
        <taxon>Gunneridae</taxon>
        <taxon>Pentapetalae</taxon>
        <taxon>rosids</taxon>
        <taxon>fabids</taxon>
        <taxon>Malpighiales</taxon>
        <taxon>Salicaceae</taxon>
        <taxon>Saliceae</taxon>
        <taxon>Salix</taxon>
    </lineage>
</organism>
<keyword evidence="5" id="KW-0221">Differentiation</keyword>
<dbReference type="PROSITE" id="PS50066">
    <property type="entry name" value="MADS_BOX_2"/>
    <property type="match status" value="3"/>
</dbReference>
<evidence type="ECO:0000256" key="4">
    <source>
        <dbReference type="ARBA" id="ARBA00022670"/>
    </source>
</evidence>
<evidence type="ECO:0000256" key="2">
    <source>
        <dbReference type="ARBA" id="ARBA00005234"/>
    </source>
</evidence>
<evidence type="ECO:0000256" key="1">
    <source>
        <dbReference type="ARBA" id="ARBA00004123"/>
    </source>
</evidence>
<dbReference type="PRINTS" id="PR00892">
    <property type="entry name" value="RABGDI"/>
</dbReference>
<dbReference type="PRINTS" id="PR00891">
    <property type="entry name" value="RABGDIREP"/>
</dbReference>
<keyword evidence="6" id="KW-0378">Hydrolase</keyword>
<keyword evidence="10" id="KW-0539">Nucleus</keyword>
<gene>
    <name evidence="15" type="ORF">SVIM_LOCUS392663</name>
</gene>
<comment type="similarity">
    <text evidence="2">Belongs to the peptidase C48 family.</text>
</comment>
<dbReference type="Pfam" id="PF01486">
    <property type="entry name" value="K-box"/>
    <property type="match status" value="1"/>
</dbReference>
<dbReference type="Gene3D" id="3.50.50.60">
    <property type="entry name" value="FAD/NAD(P)-binding domain"/>
    <property type="match status" value="1"/>
</dbReference>
<dbReference type="GO" id="GO:0015031">
    <property type="term" value="P:protein transport"/>
    <property type="evidence" value="ECO:0007669"/>
    <property type="project" value="InterPro"/>
</dbReference>
<dbReference type="GO" id="GO:0030154">
    <property type="term" value="P:cell differentiation"/>
    <property type="evidence" value="ECO:0007669"/>
    <property type="project" value="UniProtKB-KW"/>
</dbReference>
<reference evidence="15" key="1">
    <citation type="submission" date="2019-03" db="EMBL/GenBank/DDBJ databases">
        <authorList>
            <person name="Mank J."/>
            <person name="Almeida P."/>
        </authorList>
    </citation>
    <scope>NUCLEOTIDE SEQUENCE</scope>
    <source>
        <strain evidence="15">78183</strain>
    </source>
</reference>
<dbReference type="Gene3D" id="3.30.310.130">
    <property type="entry name" value="Ubiquitin-related"/>
    <property type="match status" value="1"/>
</dbReference>
<evidence type="ECO:0000256" key="5">
    <source>
        <dbReference type="ARBA" id="ARBA00022782"/>
    </source>
</evidence>
<dbReference type="GO" id="GO:0045944">
    <property type="term" value="P:positive regulation of transcription by RNA polymerase II"/>
    <property type="evidence" value="ECO:0007669"/>
    <property type="project" value="InterPro"/>
</dbReference>
<evidence type="ECO:0000259" key="11">
    <source>
        <dbReference type="PROSITE" id="PS50058"/>
    </source>
</evidence>
<proteinExistence type="inferred from homology"/>
<feature type="domain" description="Ubiquitin-like protease family profile" evidence="13">
    <location>
        <begin position="1239"/>
        <end position="1424"/>
    </location>
</feature>
<dbReference type="InterPro" id="IPR003653">
    <property type="entry name" value="Peptidase_C48_C"/>
</dbReference>
<dbReference type="PROSITE" id="PS50600">
    <property type="entry name" value="ULP_PROTEASE"/>
    <property type="match status" value="1"/>
</dbReference>
<name>A0A6N2MM42_SALVM</name>
<comment type="subcellular location">
    <subcellularLocation>
        <location evidence="1">Nucleus</location>
    </subcellularLocation>
</comment>
<dbReference type="Pfam" id="PF00319">
    <property type="entry name" value="SRF-TF"/>
    <property type="match status" value="3"/>
</dbReference>
<dbReference type="InterPro" id="IPR036188">
    <property type="entry name" value="FAD/NAD-bd_sf"/>
</dbReference>
<dbReference type="GO" id="GO:0046983">
    <property type="term" value="F:protein dimerization activity"/>
    <property type="evidence" value="ECO:0007669"/>
    <property type="project" value="InterPro"/>
</dbReference>
<dbReference type="GO" id="GO:0007186">
    <property type="term" value="P:G protein-coupled receptor signaling pathway"/>
    <property type="evidence" value="ECO:0007669"/>
    <property type="project" value="InterPro"/>
</dbReference>
<dbReference type="PROSITE" id="PS50058">
    <property type="entry name" value="G_PROTEIN_GAMMA"/>
    <property type="match status" value="1"/>
</dbReference>
<comment type="similarity">
    <text evidence="3">Belongs to the Rab GDI family.</text>
</comment>
<dbReference type="FunFam" id="3.40.1810.10:FF:000007">
    <property type="entry name" value="Transcription factor, MADS-box"/>
    <property type="match status" value="2"/>
</dbReference>
<evidence type="ECO:0000313" key="15">
    <source>
        <dbReference type="EMBL" id="VFU55309.1"/>
    </source>
</evidence>
<dbReference type="PANTHER" id="PTHR47764">
    <property type="entry name" value="UBIQUITIN-LIKE-SPECIFIC PROTEASE 2B-RELATED"/>
    <property type="match status" value="1"/>
</dbReference>
<keyword evidence="8" id="KW-0238">DNA-binding</keyword>
<dbReference type="InterPro" id="IPR002487">
    <property type="entry name" value="TF_Kbox"/>
</dbReference>
<dbReference type="InterPro" id="IPR036879">
    <property type="entry name" value="TF_MADSbox_sf"/>
</dbReference>
<evidence type="ECO:0000256" key="8">
    <source>
        <dbReference type="ARBA" id="ARBA00023125"/>
    </source>
</evidence>
<dbReference type="EMBL" id="CAADRP010001885">
    <property type="protein sequence ID" value="VFU55309.1"/>
    <property type="molecule type" value="Genomic_DNA"/>
</dbReference>
<evidence type="ECO:0000256" key="9">
    <source>
        <dbReference type="ARBA" id="ARBA00023163"/>
    </source>
</evidence>
<dbReference type="GO" id="GO:0000977">
    <property type="term" value="F:RNA polymerase II transcription regulatory region sequence-specific DNA binding"/>
    <property type="evidence" value="ECO:0007669"/>
    <property type="project" value="InterPro"/>
</dbReference>
<accession>A0A6N2MM42</accession>
<keyword evidence="7" id="KW-0805">Transcription regulation</keyword>
<feature type="domain" description="K-box" evidence="14">
    <location>
        <begin position="357"/>
        <end position="448"/>
    </location>
</feature>
<dbReference type="PRINTS" id="PR00404">
    <property type="entry name" value="MADSDOMAIN"/>
</dbReference>
<dbReference type="GO" id="GO:0005634">
    <property type="term" value="C:nucleus"/>
    <property type="evidence" value="ECO:0007669"/>
    <property type="project" value="UniProtKB-SubCell"/>
</dbReference>
<dbReference type="Pfam" id="PF02902">
    <property type="entry name" value="Peptidase_C48"/>
    <property type="match status" value="1"/>
</dbReference>
<dbReference type="InterPro" id="IPR033896">
    <property type="entry name" value="MEF2-like_N"/>
</dbReference>
<evidence type="ECO:0000259" key="14">
    <source>
        <dbReference type="PROSITE" id="PS51297"/>
    </source>
</evidence>
<dbReference type="InterPro" id="IPR002100">
    <property type="entry name" value="TF_MADSbox"/>
</dbReference>
<dbReference type="SUPFAM" id="SSF55455">
    <property type="entry name" value="SRF-like"/>
    <property type="match status" value="3"/>
</dbReference>
<protein>
    <submittedName>
        <fullName evidence="15">Uncharacterized protein</fullName>
    </submittedName>
</protein>
<dbReference type="Gene3D" id="1.10.405.10">
    <property type="entry name" value="Guanine Nucleotide Dissociation Inhibitor, domain 1"/>
    <property type="match status" value="1"/>
</dbReference>
<dbReference type="SUPFAM" id="SSF54001">
    <property type="entry name" value="Cysteine proteinases"/>
    <property type="match status" value="1"/>
</dbReference>
<keyword evidence="9" id="KW-0804">Transcription</keyword>
<dbReference type="Gene3D" id="3.40.1810.10">
    <property type="entry name" value="Transcription factor, MADS-box"/>
    <property type="match status" value="3"/>
</dbReference>
<dbReference type="InterPro" id="IPR015898">
    <property type="entry name" value="G-protein_gamma-like_dom"/>
</dbReference>
<evidence type="ECO:0000259" key="13">
    <source>
        <dbReference type="PROSITE" id="PS50600"/>
    </source>
</evidence>
<dbReference type="GO" id="GO:0006508">
    <property type="term" value="P:proteolysis"/>
    <property type="evidence" value="ECO:0007669"/>
    <property type="project" value="UniProtKB-KW"/>
</dbReference>
<dbReference type="FunFam" id="1.10.405.10:FF:000010">
    <property type="entry name" value="Guanosine nucleotide diphosphate dissociation inhibitor"/>
    <property type="match status" value="1"/>
</dbReference>
<dbReference type="GO" id="GO:0003700">
    <property type="term" value="F:DNA-binding transcription factor activity"/>
    <property type="evidence" value="ECO:0007669"/>
    <property type="project" value="InterPro"/>
</dbReference>
<dbReference type="GO" id="GO:0008234">
    <property type="term" value="F:cysteine-type peptidase activity"/>
    <property type="evidence" value="ECO:0007669"/>
    <property type="project" value="InterPro"/>
</dbReference>
<dbReference type="GO" id="GO:0005093">
    <property type="term" value="F:Rab GDP-dissociation inhibitor activity"/>
    <property type="evidence" value="ECO:0007669"/>
    <property type="project" value="InterPro"/>
</dbReference>
<sequence length="1521" mass="173355">MTTAKRDSIHFYLQKYSLGELKFFYLMKMTRKKIQIKKIDNTAARQVTFSKRRRGLFKKAYELSTLCDAEIALMVFSATGKLYEYSNSSMGQVIERRNRHPMNINTLYQPSLEQQGEKGIREINALKTKGEQLVEENQRLKQQVMDLSAGQRRLLEPDKSSDSLVTNISSMSSADPRQDYDSSCYLFLIESERWRGELKITRKKIQIKNIYNTASRQVTFSKRRRGLFKKVYELSTLFDAEIAFMMFSATGKLFEYSISRAIESIFFYLLKMTRRKIQIKKIDNTAARQVTFSKRRRGLFKKAYELSILCDAEIALMVFSATGKLFEFSSSSMGQVIERRDLHPMNINMLSQPPLEKKLDGGEYAMLIKEITQKNRELRHMRGEDLQGLDLEELHTLEKLIEGSLRRLVEEKEDRIIKEINALKTKGGQLEKDNQRLKQQEMSLLAGQGAFARTRQILRFFGDQYQHLNFVTMDEEYDVIVLGTGLKECILSGLLSVDGLKVLHMDRNDYYGGESTSLNLNQLWKRFRGSDTPPESLGASKEYNVDMIPKFIIANGGLVRVLIHTDVTKYLHFKAVDGSFVYNKGKIYKVPATDVEALKSPLMGLFEKRRARKFFIYVQDYEDNDPKSHEGLDLTKVTAREVISKYGLEDDTVDFIGHALALHLDDSYLDQPALDFVKRMKLYAESLARFQGGSPYIYPLYGLAELPQIVVFCQSFARLSAVYGGTYMLNKPECKVEFDESGKAIGVTSEGETAKCKKVVSDPSYLPNKVKNVGKVARAICIMSHPIPDTSDSHSAQVILPQKQLGRKSDMYLFCCSYAHNVAPKGKYIAFVSAEAETDNPEVELKPGVDLLGPVDEIFYETYDRYVPTNTMEDDNCFISTKQKKAPLERVMTRSSRKFSVFEFDEEEEKVEKESARLVGKFRVRKRKRNSNKKNDNTSPRAKYKSLRCFGGCTGAIKIESSNDPIDIDDKPIDVDSGGETNSICKGNNNEVVDIDPTDVDGQCQYSVSAPARMPQEDCSVKEEISRLDRLFSFSNYENESVGRVSDNDAGVEISSSTSVSSLAENAGNQALECGSVGHKIDYTNNTVAVFPDYILCGDVYGAEYCLTFSGSSIRMEASTANGSREYLMLSGLLVTTAMVYICFKSKVSQGAGNTNDTSGVEKLKFSVCDPQWNEGEEAIKSLHIRYRDNWNVTSDSDSKKDENAFFGHNGTVISKPYFPVLHETFEEVIYPKGDPDAVSISKRDVELLHPETFINDTIIDFYIQYLKNKLQPGDKHRFHFFNSFFFRKLADLDKGPSNACGGRLAFQRVHKWTRKINIFEKDYIFIPLNYSLHWSLIVICHPGEAKMKAEIQIRYHASYTWILSEEVIGASRILFKEWRERHNGRVDDTLSKFLHLRFVPLELPQQENSYDCGLFVLHYVERFLEEAPINFSPFKITEFSNFLNKNWFLPVEASLKRACIQKLICEILEDRSSTQFSDPNEEETGVELLEEISGTDTGINISVTQKSPIESCTSSKNLEN</sequence>
<dbReference type="Pfam" id="PF25352">
    <property type="entry name" value="PH_ULP"/>
    <property type="match status" value="2"/>
</dbReference>
<dbReference type="SMART" id="SM00432">
    <property type="entry name" value="MADS"/>
    <property type="match status" value="3"/>
</dbReference>
<dbReference type="Pfam" id="PF00996">
    <property type="entry name" value="GDI"/>
    <property type="match status" value="1"/>
</dbReference>
<dbReference type="SUPFAM" id="SSF54373">
    <property type="entry name" value="FAD-linked reductases, C-terminal domain"/>
    <property type="match status" value="1"/>
</dbReference>
<evidence type="ECO:0000256" key="7">
    <source>
        <dbReference type="ARBA" id="ARBA00023015"/>
    </source>
</evidence>
<dbReference type="InterPro" id="IPR018203">
    <property type="entry name" value="GDP_dissociation_inhibitor"/>
</dbReference>
<evidence type="ECO:0000259" key="12">
    <source>
        <dbReference type="PROSITE" id="PS50066"/>
    </source>
</evidence>
<feature type="domain" description="MADS-box" evidence="12">
    <location>
        <begin position="272"/>
        <end position="332"/>
    </location>
</feature>
<dbReference type="PROSITE" id="PS00350">
    <property type="entry name" value="MADS_BOX_1"/>
    <property type="match status" value="2"/>
</dbReference>
<dbReference type="InterPro" id="IPR038765">
    <property type="entry name" value="Papain-like_cys_pep_sf"/>
</dbReference>
<dbReference type="PANTHER" id="PTHR47764:SF14">
    <property type="entry name" value="UBIQUITIN-LIKE PROTEASE FAMILY PROFILE DOMAIN-CONTAINING PROTEIN"/>
    <property type="match status" value="1"/>
</dbReference>